<name>C0NGP3_AJECG</name>
<sequence length="119" mass="13503">MNSCQLSLQPLAWLFKCTYCLMIRQCCGLRTIQRTWYAMLAFWKGNVCELNITGLRRTVSLQSMTSKASDCHLYMLSFEVGLYSGDGTLKGAQNVVMVVFPLIETSSKFGKPLNVEETW</sequence>
<keyword evidence="1" id="KW-0732">Signal</keyword>
<dbReference type="RefSeq" id="XP_045289459.1">
    <property type="nucleotide sequence ID" value="XM_045429564.1"/>
</dbReference>
<dbReference type="AlphaFoldDB" id="C0NGP3"/>
<dbReference type="Proteomes" id="UP000001631">
    <property type="component" value="Unassembled WGS sequence"/>
</dbReference>
<dbReference type="GeneID" id="69035531"/>
<evidence type="ECO:0000313" key="2">
    <source>
        <dbReference type="EMBL" id="EEH08978.1"/>
    </source>
</evidence>
<organism evidence="2 3">
    <name type="scientific">Ajellomyces capsulatus (strain G186AR / H82 / ATCC MYA-2454 / RMSCC 2432)</name>
    <name type="common">Darling's disease fungus</name>
    <name type="synonym">Histoplasma capsulatum</name>
    <dbReference type="NCBI Taxonomy" id="447093"/>
    <lineage>
        <taxon>Eukaryota</taxon>
        <taxon>Fungi</taxon>
        <taxon>Dikarya</taxon>
        <taxon>Ascomycota</taxon>
        <taxon>Pezizomycotina</taxon>
        <taxon>Eurotiomycetes</taxon>
        <taxon>Eurotiomycetidae</taxon>
        <taxon>Onygenales</taxon>
        <taxon>Ajellomycetaceae</taxon>
        <taxon>Histoplasma</taxon>
    </lineage>
</organism>
<feature type="chain" id="PRO_5002899637" evidence="1">
    <location>
        <begin position="29"/>
        <end position="119"/>
    </location>
</feature>
<feature type="signal peptide" evidence="1">
    <location>
        <begin position="1"/>
        <end position="28"/>
    </location>
</feature>
<gene>
    <name evidence="2" type="ORF">HCBG_02515</name>
</gene>
<evidence type="ECO:0000256" key="1">
    <source>
        <dbReference type="SAM" id="SignalP"/>
    </source>
</evidence>
<dbReference type="HOGENOM" id="CLU_2060816_0_0_1"/>
<dbReference type="InParanoid" id="C0NGP3"/>
<evidence type="ECO:0000313" key="3">
    <source>
        <dbReference type="Proteomes" id="UP000001631"/>
    </source>
</evidence>
<proteinExistence type="predicted"/>
<dbReference type="EMBL" id="GG663365">
    <property type="protein sequence ID" value="EEH08978.1"/>
    <property type="molecule type" value="Genomic_DNA"/>
</dbReference>
<reference evidence="2" key="1">
    <citation type="submission" date="2009-02" db="EMBL/GenBank/DDBJ databases">
        <title>The Genome Sequence of Ajellomyces capsulatus strain G186AR.</title>
        <authorList>
            <consortium name="The Broad Institute Genome Sequencing Platform"/>
            <person name="Champion M."/>
            <person name="Cuomo C."/>
            <person name="Ma L.-J."/>
            <person name="Henn M.R."/>
            <person name="Sil A."/>
            <person name="Goldman B."/>
            <person name="Young S.K."/>
            <person name="Kodira C.D."/>
            <person name="Zeng Q."/>
            <person name="Koehrsen M."/>
            <person name="Alvarado L."/>
            <person name="Berlin A."/>
            <person name="Borenstein D."/>
            <person name="Chen Z."/>
            <person name="Engels R."/>
            <person name="Freedman E."/>
            <person name="Gellesch M."/>
            <person name="Goldberg J."/>
            <person name="Griggs A."/>
            <person name="Gujja S."/>
            <person name="Heiman D."/>
            <person name="Hepburn T."/>
            <person name="Howarth C."/>
            <person name="Jen D."/>
            <person name="Larson L."/>
            <person name="Lewis B."/>
            <person name="Mehta T."/>
            <person name="Park D."/>
            <person name="Pearson M."/>
            <person name="Roberts A."/>
            <person name="Saif S."/>
            <person name="Shea T."/>
            <person name="Shenoy N."/>
            <person name="Sisk P."/>
            <person name="Stolte C."/>
            <person name="Sykes S."/>
            <person name="Walk T."/>
            <person name="White J."/>
            <person name="Yandava C."/>
            <person name="Klein B."/>
            <person name="McEwen J.G."/>
            <person name="Puccia R."/>
            <person name="Goldman G.H."/>
            <person name="Felipe M.S."/>
            <person name="Nino-Vega G."/>
            <person name="San-Blas G."/>
            <person name="Taylor J."/>
            <person name="Mendoza L."/>
            <person name="Galagan J."/>
            <person name="Nusbaum C."/>
            <person name="Birren B."/>
        </authorList>
    </citation>
    <scope>NUCLEOTIDE SEQUENCE</scope>
    <source>
        <strain evidence="2">G186AR</strain>
    </source>
</reference>
<keyword evidence="3" id="KW-1185">Reference proteome</keyword>
<accession>C0NGP3</accession>
<protein>
    <submittedName>
        <fullName evidence="2">Uncharacterized protein</fullName>
    </submittedName>
</protein>